<dbReference type="EMBL" id="JBDFQZ010000004">
    <property type="protein sequence ID" value="KAK9733293.1"/>
    <property type="molecule type" value="Genomic_DNA"/>
</dbReference>
<feature type="region of interest" description="Disordered" evidence="2">
    <location>
        <begin position="575"/>
        <end position="605"/>
    </location>
</feature>
<evidence type="ECO:0000313" key="3">
    <source>
        <dbReference type="EMBL" id="KAK9733293.1"/>
    </source>
</evidence>
<gene>
    <name evidence="3" type="ORF">RND81_04G057900</name>
</gene>
<protein>
    <recommendedName>
        <fullName evidence="5">UBN2 domain-containing protein</fullName>
    </recommendedName>
</protein>
<feature type="coiled-coil region" evidence="1">
    <location>
        <begin position="374"/>
        <end position="431"/>
    </location>
</feature>
<keyword evidence="4" id="KW-1185">Reference proteome</keyword>
<accession>A0AAW1LD09</accession>
<feature type="compositionally biased region" description="Low complexity" evidence="2">
    <location>
        <begin position="514"/>
        <end position="528"/>
    </location>
</feature>
<feature type="region of interest" description="Disordered" evidence="2">
    <location>
        <begin position="508"/>
        <end position="533"/>
    </location>
</feature>
<dbReference type="PANTHER" id="PTHR34676:SF8">
    <property type="entry name" value="TRANSMEMBRANE PROTEIN"/>
    <property type="match status" value="1"/>
</dbReference>
<dbReference type="AlphaFoldDB" id="A0AAW1LD09"/>
<dbReference type="PANTHER" id="PTHR34676">
    <property type="entry name" value="DUF4219 DOMAIN-CONTAINING PROTEIN-RELATED"/>
    <property type="match status" value="1"/>
</dbReference>
<feature type="coiled-coil region" evidence="1">
    <location>
        <begin position="318"/>
        <end position="345"/>
    </location>
</feature>
<keyword evidence="1" id="KW-0175">Coiled coil</keyword>
<feature type="compositionally biased region" description="Polar residues" evidence="2">
    <location>
        <begin position="247"/>
        <end position="262"/>
    </location>
</feature>
<evidence type="ECO:0008006" key="5">
    <source>
        <dbReference type="Google" id="ProtNLM"/>
    </source>
</evidence>
<organism evidence="3 4">
    <name type="scientific">Saponaria officinalis</name>
    <name type="common">Common soapwort</name>
    <name type="synonym">Lychnis saponaria</name>
    <dbReference type="NCBI Taxonomy" id="3572"/>
    <lineage>
        <taxon>Eukaryota</taxon>
        <taxon>Viridiplantae</taxon>
        <taxon>Streptophyta</taxon>
        <taxon>Embryophyta</taxon>
        <taxon>Tracheophyta</taxon>
        <taxon>Spermatophyta</taxon>
        <taxon>Magnoliopsida</taxon>
        <taxon>eudicotyledons</taxon>
        <taxon>Gunneridae</taxon>
        <taxon>Pentapetalae</taxon>
        <taxon>Caryophyllales</taxon>
        <taxon>Caryophyllaceae</taxon>
        <taxon>Caryophylleae</taxon>
        <taxon>Saponaria</taxon>
    </lineage>
</organism>
<evidence type="ECO:0000256" key="1">
    <source>
        <dbReference type="SAM" id="Coils"/>
    </source>
</evidence>
<feature type="region of interest" description="Disordered" evidence="2">
    <location>
        <begin position="243"/>
        <end position="291"/>
    </location>
</feature>
<reference evidence="3" key="1">
    <citation type="submission" date="2024-03" db="EMBL/GenBank/DDBJ databases">
        <title>WGS assembly of Saponaria officinalis var. Norfolk2.</title>
        <authorList>
            <person name="Jenkins J."/>
            <person name="Shu S."/>
            <person name="Grimwood J."/>
            <person name="Barry K."/>
            <person name="Goodstein D."/>
            <person name="Schmutz J."/>
            <person name="Leebens-Mack J."/>
            <person name="Osbourn A."/>
        </authorList>
    </citation>
    <scope>NUCLEOTIDE SEQUENCE [LARGE SCALE GENOMIC DNA]</scope>
    <source>
        <strain evidence="3">JIC</strain>
    </source>
</reference>
<dbReference type="Pfam" id="PF14223">
    <property type="entry name" value="Retrotran_gag_2"/>
    <property type="match status" value="1"/>
</dbReference>
<proteinExistence type="predicted"/>
<feature type="compositionally biased region" description="Polar residues" evidence="2">
    <location>
        <begin position="275"/>
        <end position="291"/>
    </location>
</feature>
<comment type="caution">
    <text evidence="3">The sequence shown here is derived from an EMBL/GenBank/DDBJ whole genome shotgun (WGS) entry which is preliminary data.</text>
</comment>
<evidence type="ECO:0000313" key="4">
    <source>
        <dbReference type="Proteomes" id="UP001443914"/>
    </source>
</evidence>
<dbReference type="Proteomes" id="UP001443914">
    <property type="component" value="Unassembled WGS sequence"/>
</dbReference>
<evidence type="ECO:0000256" key="2">
    <source>
        <dbReference type="SAM" id="MobiDB-lite"/>
    </source>
</evidence>
<name>A0AAW1LD09_SAPOF</name>
<sequence>MNYIKGTDFECWRIIVKGLIEISNVDAMGDVTVKKEDDYDEEDFKKAQKNFKVMSMLQRGISKEEFNRFSSCISTKEIWDSLKLAYEDESINDMSARFSSITNELRNLGNNFETEDLVRKVLRSLNKKWQPKVTVIEEAKDLSLFSYESLLGSLMAHELQLNKRHNETTKSKGIALQANSSDDEGLDNDKILECFGDVYDNYIEQRFEIKEINSENKELHTQINDIAEENFLLKEKVKKLHSKKSVDSPNVSKHSFASNVESPINLDRSKYDKNPNGSEVNSSSTKVNLTSNDVKVTSNDVNLTSPEVNLTSQQVNLTSDLENKVKLLNEQVSSLINKLTSQESNFTIMKSSFVKKITELQADLEKSKSEPEKIVENCKNCENLEKEKEEFNKQKEAFQNCKNCENLTREKEELNEKLKEAFNVSKKWEASETVLNFLTQQSNRHLKEGIGYQTKCRQEYVKKFNEPSNRDFRKREYVGLPEYITCNYCGKTGYVFNAYNKRFSDQRKNETRAKNTNNNNGNDSYPNNPTTKNYNRWKKKEFYQFYYNYNNRTSCYKRIPMDNKTSNVNCNFDRNFSTSRTPPNRNNNVDNNNDKTFIPPRNNKSTTKKDYVIKQMWIRKDLLPKTTNKRGPNFVWVPKAKK</sequence>